<dbReference type="STRING" id="31964.CMS0065"/>
<accession>B0RHT2</accession>
<organism evidence="7 8">
    <name type="scientific">Clavibacter sepedonicus</name>
    <name type="common">Clavibacter michiganensis subsp. sepedonicus</name>
    <dbReference type="NCBI Taxonomy" id="31964"/>
    <lineage>
        <taxon>Bacteria</taxon>
        <taxon>Bacillati</taxon>
        <taxon>Actinomycetota</taxon>
        <taxon>Actinomycetes</taxon>
        <taxon>Micrococcales</taxon>
        <taxon>Microbacteriaceae</taxon>
        <taxon>Clavibacter</taxon>
    </lineage>
</organism>
<dbReference type="InterPro" id="IPR006076">
    <property type="entry name" value="FAD-dep_OxRdtase"/>
</dbReference>
<dbReference type="PROSITE" id="PS50949">
    <property type="entry name" value="HTH_GNTR"/>
    <property type="match status" value="1"/>
</dbReference>
<dbReference type="SMART" id="SM00345">
    <property type="entry name" value="HTH_GNTR"/>
    <property type="match status" value="1"/>
</dbReference>
<dbReference type="Gene3D" id="1.10.10.10">
    <property type="entry name" value="Winged helix-like DNA-binding domain superfamily/Winged helix DNA-binding domain"/>
    <property type="match status" value="1"/>
</dbReference>
<dbReference type="Pfam" id="PF00392">
    <property type="entry name" value="GntR"/>
    <property type="match status" value="1"/>
</dbReference>
<dbReference type="GO" id="GO:0005737">
    <property type="term" value="C:cytoplasm"/>
    <property type="evidence" value="ECO:0007669"/>
    <property type="project" value="TreeGrafter"/>
</dbReference>
<dbReference type="HOGENOM" id="CLU_401553_0_0_11"/>
<dbReference type="InterPro" id="IPR011711">
    <property type="entry name" value="GntR_C"/>
</dbReference>
<proteinExistence type="predicted"/>
<name>B0RHT2_CLASE</name>
<protein>
    <submittedName>
        <fullName evidence="7">GntR-family transcriptional regulator and oxidoreductase fusion protein</fullName>
    </submittedName>
</protein>
<dbReference type="PANTHER" id="PTHR13847:SF287">
    <property type="entry name" value="FAD-DEPENDENT OXIDOREDUCTASE DOMAIN-CONTAINING PROTEIN 1"/>
    <property type="match status" value="1"/>
</dbReference>
<dbReference type="eggNOG" id="COG0665">
    <property type="taxonomic scope" value="Bacteria"/>
</dbReference>
<feature type="region of interest" description="Disordered" evidence="5">
    <location>
        <begin position="255"/>
        <end position="274"/>
    </location>
</feature>
<keyword evidence="2" id="KW-0805">Transcription regulation</keyword>
<dbReference type="InterPro" id="IPR008920">
    <property type="entry name" value="TF_FadR/GntR_C"/>
</dbReference>
<evidence type="ECO:0000313" key="8">
    <source>
        <dbReference type="Proteomes" id="UP000001318"/>
    </source>
</evidence>
<dbReference type="EMBL" id="AM849034">
    <property type="protein sequence ID" value="CAQ00190.1"/>
    <property type="molecule type" value="Genomic_DNA"/>
</dbReference>
<dbReference type="InterPro" id="IPR036390">
    <property type="entry name" value="WH_DNA-bd_sf"/>
</dbReference>
<evidence type="ECO:0000256" key="5">
    <source>
        <dbReference type="SAM" id="MobiDB-lite"/>
    </source>
</evidence>
<evidence type="ECO:0000256" key="2">
    <source>
        <dbReference type="ARBA" id="ARBA00023015"/>
    </source>
</evidence>
<dbReference type="SUPFAM" id="SSF51905">
    <property type="entry name" value="FAD/NAD(P)-binding domain"/>
    <property type="match status" value="1"/>
</dbReference>
<dbReference type="InterPro" id="IPR036388">
    <property type="entry name" value="WH-like_DNA-bd_sf"/>
</dbReference>
<dbReference type="RefSeq" id="WP_012297552.1">
    <property type="nucleotide sequence ID" value="NC_010407.1"/>
</dbReference>
<evidence type="ECO:0000256" key="4">
    <source>
        <dbReference type="ARBA" id="ARBA00023163"/>
    </source>
</evidence>
<evidence type="ECO:0000256" key="3">
    <source>
        <dbReference type="ARBA" id="ARBA00023125"/>
    </source>
</evidence>
<sequence length="685" mass="71816">MSLSALRPAPPRESLREHVHQALSAAIVSGELEPGTLITVPTLAVRFDVSATPVREAVLELEKRGFVETVRNKGFRVTAVSDEELGHLVQVRQLLEAPAMERLAGQLPDGALPGLEALADRIEQGARDGDLRAYLEADQEFHLSLTRMLGNPVLTDAIADLRSRTRLVGLASMKESSLLDASAAEHHELLRALVAGDGTAAHELMVRHIRHASGWWARRGRVGRGRGRRPGGSLRRLIRAAVAAISHHGRCVTHYCHRPPPSPPPRGAPTRESRDTMTRHVVVVGGGIVGAACARSLARAGIRVTVVERAAVASGTSAQGEGNILVSDKGPGAELELAQLAARRWPEVAAELADELGDALPSIEYEPKGGLVVTTTDEGADPLLAFAATQRSAGVQAVPVDRRRALELEPWLNPAITAAVHYPEDAQVQPAIATEALAASARRAGAVVRTGVEVVGPILDADGALRGVRTSAGDIAADDVLIAAGPWSGEVARALGVELPVLPRRGVVLVTTRMPHRIRHKVYDGDYVGAVGSGDGALQTSGVVESTPSGTVLIGSSRERVGFDASLRVAVLEELAAKAVRLFPFLVEANAMRSYGGFRPYLPDHLPVVGPDPRLPGLWHASGHEGAGIGLSVATADLIAAQMTGETTPLDVRPFSVARASLGLLMPGAAAPGAALPTAAAGVRA</sequence>
<keyword evidence="4" id="KW-0804">Transcription</keyword>
<dbReference type="Pfam" id="PF01266">
    <property type="entry name" value="DAO"/>
    <property type="match status" value="1"/>
</dbReference>
<dbReference type="SUPFAM" id="SSF48008">
    <property type="entry name" value="GntR ligand-binding domain-like"/>
    <property type="match status" value="1"/>
</dbReference>
<dbReference type="SMART" id="SM00895">
    <property type="entry name" value="FCD"/>
    <property type="match status" value="1"/>
</dbReference>
<dbReference type="Gene3D" id="3.50.50.60">
    <property type="entry name" value="FAD/NAD(P)-binding domain"/>
    <property type="match status" value="1"/>
</dbReference>
<dbReference type="InterPro" id="IPR036188">
    <property type="entry name" value="FAD/NAD-bd_sf"/>
</dbReference>
<reference evidence="7 8" key="1">
    <citation type="journal article" date="2008" name="J. Bacteriol.">
        <title>Genome of the actinomycete plant pathogen Clavibacter michiganensis subsp. sepedonicus suggests recent niche adaptation.</title>
        <authorList>
            <person name="Bentley S.D."/>
            <person name="Corton C."/>
            <person name="Brown S.E."/>
            <person name="Barron A."/>
            <person name="Clark L."/>
            <person name="Doggett J."/>
            <person name="Harris B."/>
            <person name="Ormond D."/>
            <person name="Quail M.A."/>
            <person name="May G."/>
            <person name="Francis D."/>
            <person name="Knudson D."/>
            <person name="Parkhill J."/>
            <person name="Ishimaru C.A."/>
        </authorList>
    </citation>
    <scope>NUCLEOTIDE SEQUENCE [LARGE SCALE GENOMIC DNA]</scope>
    <source>
        <strain evidence="8">ATCC 33113 / DSM 20744 / JCM 9667 / LMG 2889 / ICMP 2535 / C-1</strain>
    </source>
</reference>
<dbReference type="eggNOG" id="COG1802">
    <property type="taxonomic scope" value="Bacteria"/>
</dbReference>
<dbReference type="CDD" id="cd07377">
    <property type="entry name" value="WHTH_GntR"/>
    <property type="match status" value="1"/>
</dbReference>
<feature type="domain" description="HTH gntR-type" evidence="6">
    <location>
        <begin position="13"/>
        <end position="80"/>
    </location>
</feature>
<dbReference type="GO" id="GO:0003677">
    <property type="term" value="F:DNA binding"/>
    <property type="evidence" value="ECO:0007669"/>
    <property type="project" value="UniProtKB-KW"/>
</dbReference>
<dbReference type="PANTHER" id="PTHR13847">
    <property type="entry name" value="SARCOSINE DEHYDROGENASE-RELATED"/>
    <property type="match status" value="1"/>
</dbReference>
<keyword evidence="8" id="KW-1185">Reference proteome</keyword>
<dbReference type="GO" id="GO:0003700">
    <property type="term" value="F:DNA-binding transcription factor activity"/>
    <property type="evidence" value="ECO:0007669"/>
    <property type="project" value="InterPro"/>
</dbReference>
<evidence type="ECO:0000259" key="6">
    <source>
        <dbReference type="PROSITE" id="PS50949"/>
    </source>
</evidence>
<dbReference type="KEGG" id="cms:CMS0065"/>
<dbReference type="Proteomes" id="UP000001318">
    <property type="component" value="Chromosome"/>
</dbReference>
<dbReference type="Pfam" id="PF07729">
    <property type="entry name" value="FCD"/>
    <property type="match status" value="1"/>
</dbReference>
<dbReference type="Gene3D" id="1.20.120.530">
    <property type="entry name" value="GntR ligand-binding domain-like"/>
    <property type="match status" value="1"/>
</dbReference>
<feature type="compositionally biased region" description="Pro residues" evidence="5">
    <location>
        <begin position="258"/>
        <end position="267"/>
    </location>
</feature>
<keyword evidence="3" id="KW-0238">DNA-binding</keyword>
<dbReference type="GeneID" id="301680943"/>
<evidence type="ECO:0000313" key="7">
    <source>
        <dbReference type="EMBL" id="CAQ00190.1"/>
    </source>
</evidence>
<keyword evidence="1" id="KW-0560">Oxidoreductase</keyword>
<dbReference type="SUPFAM" id="SSF54373">
    <property type="entry name" value="FAD-linked reductases, C-terminal domain"/>
    <property type="match status" value="1"/>
</dbReference>
<dbReference type="InterPro" id="IPR000524">
    <property type="entry name" value="Tscrpt_reg_HTH_GntR"/>
</dbReference>
<dbReference type="Gene3D" id="3.30.9.10">
    <property type="entry name" value="D-Amino Acid Oxidase, subunit A, domain 2"/>
    <property type="match status" value="1"/>
</dbReference>
<dbReference type="SUPFAM" id="SSF46785">
    <property type="entry name" value="Winged helix' DNA-binding domain"/>
    <property type="match status" value="1"/>
</dbReference>
<gene>
    <name evidence="7" type="ordered locus">CMS0065</name>
</gene>
<evidence type="ECO:0000256" key="1">
    <source>
        <dbReference type="ARBA" id="ARBA00023002"/>
    </source>
</evidence>
<dbReference type="AlphaFoldDB" id="B0RHT2"/>
<dbReference type="GO" id="GO:0016491">
    <property type="term" value="F:oxidoreductase activity"/>
    <property type="evidence" value="ECO:0007669"/>
    <property type="project" value="UniProtKB-KW"/>
</dbReference>